<sequence>MKRNQLLNQQTCCNHVFSFSIQDGDYVFKCESCSLVQRYTDDSKFTGLSYDNDLIVGDWQTFNVENSRGGRGWHSIIMTSLQR</sequence>
<keyword evidence="2" id="KW-1185">Reference proteome</keyword>
<dbReference type="RefSeq" id="WP_268636943.1">
    <property type="nucleotide sequence ID" value="NZ_JAMDLZ010000012.1"/>
</dbReference>
<reference evidence="1 2" key="1">
    <citation type="submission" date="2022-05" db="EMBL/GenBank/DDBJ databases">
        <title>Genome Sequencing of Bee-Associated Microbes.</title>
        <authorList>
            <person name="Dunlap C."/>
        </authorList>
    </citation>
    <scope>NUCLEOTIDE SEQUENCE [LARGE SCALE GENOMIC DNA]</scope>
    <source>
        <strain evidence="1 2">NRRL BD-083</strain>
    </source>
</reference>
<protein>
    <submittedName>
        <fullName evidence="1">Uncharacterized protein</fullName>
    </submittedName>
</protein>
<evidence type="ECO:0000313" key="2">
    <source>
        <dbReference type="Proteomes" id="UP001527052"/>
    </source>
</evidence>
<proteinExistence type="predicted"/>
<dbReference type="Proteomes" id="UP001527052">
    <property type="component" value="Unassembled WGS sequence"/>
</dbReference>
<dbReference type="EMBL" id="JAMDLZ010000012">
    <property type="protein sequence ID" value="MCY9546756.1"/>
    <property type="molecule type" value="Genomic_DNA"/>
</dbReference>
<name>A0ABT4EQI2_9BACI</name>
<evidence type="ECO:0000313" key="1">
    <source>
        <dbReference type="EMBL" id="MCY9546756.1"/>
    </source>
</evidence>
<accession>A0ABT4EQI2</accession>
<organism evidence="1 2">
    <name type="scientific">Lysinibacillus xylanilyticus</name>
    <dbReference type="NCBI Taxonomy" id="582475"/>
    <lineage>
        <taxon>Bacteria</taxon>
        <taxon>Bacillati</taxon>
        <taxon>Bacillota</taxon>
        <taxon>Bacilli</taxon>
        <taxon>Bacillales</taxon>
        <taxon>Bacillaceae</taxon>
        <taxon>Lysinibacillus</taxon>
    </lineage>
</organism>
<comment type="caution">
    <text evidence="1">The sequence shown here is derived from an EMBL/GenBank/DDBJ whole genome shotgun (WGS) entry which is preliminary data.</text>
</comment>
<gene>
    <name evidence="1" type="ORF">M5W82_07295</name>
</gene>